<dbReference type="SUPFAM" id="SSF52833">
    <property type="entry name" value="Thioredoxin-like"/>
    <property type="match status" value="1"/>
</dbReference>
<protein>
    <submittedName>
        <fullName evidence="2 3">Thioredoxin</fullName>
    </submittedName>
</protein>
<sequence>MALFNAQHDLPALAAHLQAEPDAMLIACFCAEWCKTCQQYQPAFEALATQFPQACLIWIDIEEQPELLGDEDIEDFPTLLIQNENGTVFYGPMLPHIEHLERLVHSISERSPVLDTGPGDLRALVAAAA</sequence>
<feature type="domain" description="Thioredoxin" evidence="1">
    <location>
        <begin position="1"/>
        <end position="109"/>
    </location>
</feature>
<accession>A0A0S2JNR6</accession>
<dbReference type="PROSITE" id="PS51352">
    <property type="entry name" value="THIOREDOXIN_2"/>
    <property type="match status" value="1"/>
</dbReference>
<dbReference type="AlphaFoldDB" id="A0A0M7FQC4"/>
<reference evidence="3 5" key="3">
    <citation type="submission" date="2022-05" db="EMBL/GenBank/DDBJ databases">
        <title>Complete sequence of strain NY11312.</title>
        <authorList>
            <person name="Zhou D."/>
        </authorList>
    </citation>
    <scope>NUCLEOTIDE SEQUENCE [LARGE SCALE GENOMIC DNA]</scope>
    <source>
        <strain evidence="3 5">NY11312</strain>
    </source>
</reference>
<dbReference type="KEGG" id="afa:UZ73_04725"/>
<evidence type="ECO:0000313" key="5">
    <source>
        <dbReference type="Proteomes" id="UP001211866"/>
    </source>
</evidence>
<accession>A0A0M7FQC4</accession>
<dbReference type="Proteomes" id="UP000245216">
    <property type="component" value="Unassembled WGS sequence"/>
</dbReference>
<dbReference type="InterPro" id="IPR036249">
    <property type="entry name" value="Thioredoxin-like_sf"/>
</dbReference>
<dbReference type="RefSeq" id="WP_042486987.1">
    <property type="nucleotide sequence ID" value="NZ_CAXOJJ010000027.1"/>
</dbReference>
<gene>
    <name evidence="2" type="ORF">DF183_00130</name>
    <name evidence="3" type="ORF">M2J83_16280</name>
</gene>
<dbReference type="GeneID" id="29368311"/>
<evidence type="ECO:0000313" key="4">
    <source>
        <dbReference type="Proteomes" id="UP000245216"/>
    </source>
</evidence>
<dbReference type="Pfam" id="PF00085">
    <property type="entry name" value="Thioredoxin"/>
    <property type="match status" value="1"/>
</dbReference>
<name>A0A0M7FQC4_ALCFA</name>
<organism evidence="2 4">
    <name type="scientific">Alcaligenes faecalis</name>
    <dbReference type="NCBI Taxonomy" id="511"/>
    <lineage>
        <taxon>Bacteria</taxon>
        <taxon>Pseudomonadati</taxon>
        <taxon>Pseudomonadota</taxon>
        <taxon>Betaproteobacteria</taxon>
        <taxon>Burkholderiales</taxon>
        <taxon>Alcaligenaceae</taxon>
        <taxon>Alcaligenes</taxon>
    </lineage>
</organism>
<evidence type="ECO:0000313" key="3">
    <source>
        <dbReference type="EMBL" id="WBM37348.1"/>
    </source>
</evidence>
<dbReference type="Gene3D" id="3.40.30.10">
    <property type="entry name" value="Glutaredoxin"/>
    <property type="match status" value="1"/>
</dbReference>
<dbReference type="Proteomes" id="UP001211866">
    <property type="component" value="Chromosome"/>
</dbReference>
<proteinExistence type="predicted"/>
<dbReference type="EMBL" id="CP096916">
    <property type="protein sequence ID" value="WBM37348.1"/>
    <property type="molecule type" value="Genomic_DNA"/>
</dbReference>
<dbReference type="CDD" id="cd02947">
    <property type="entry name" value="TRX_family"/>
    <property type="match status" value="1"/>
</dbReference>
<dbReference type="STRING" id="511.UZ73_04725"/>
<evidence type="ECO:0000313" key="2">
    <source>
        <dbReference type="EMBL" id="PWE15184.1"/>
    </source>
</evidence>
<evidence type="ECO:0000259" key="1">
    <source>
        <dbReference type="PROSITE" id="PS51352"/>
    </source>
</evidence>
<reference evidence="2 4" key="1">
    <citation type="submission" date="2018-05" db="EMBL/GenBank/DDBJ databases">
        <title>Genome Sequence of an Efficient Indole-Degrading Bacterium, Alcaligenes sp.YBY.</title>
        <authorList>
            <person name="Yang B."/>
        </authorList>
    </citation>
    <scope>NUCLEOTIDE SEQUENCE [LARGE SCALE GENOMIC DNA]</scope>
    <source>
        <strain evidence="2 4">YBY</strain>
    </source>
</reference>
<dbReference type="EMBL" id="QEXO01000001">
    <property type="protein sequence ID" value="PWE15184.1"/>
    <property type="molecule type" value="Genomic_DNA"/>
</dbReference>
<reference evidence="2 4" key="2">
    <citation type="submission" date="2018-05" db="EMBL/GenBank/DDBJ databases">
        <authorList>
            <person name="Lanie J.A."/>
            <person name="Ng W.-L."/>
            <person name="Kazmierczak K.M."/>
            <person name="Andrzejewski T.M."/>
            <person name="Davidsen T.M."/>
            <person name="Wayne K.J."/>
            <person name="Tettelin H."/>
            <person name="Glass J.I."/>
            <person name="Rusch D."/>
            <person name="Podicherti R."/>
            <person name="Tsui H.-C.T."/>
            <person name="Winkler M.E."/>
        </authorList>
    </citation>
    <scope>NUCLEOTIDE SEQUENCE [LARGE SCALE GENOMIC DNA]</scope>
    <source>
        <strain evidence="2 4">YBY</strain>
    </source>
</reference>
<dbReference type="OrthoDB" id="8521206at2"/>
<keyword evidence="5" id="KW-1185">Reference proteome</keyword>
<dbReference type="InterPro" id="IPR013766">
    <property type="entry name" value="Thioredoxin_domain"/>
</dbReference>